<evidence type="ECO:0000313" key="2">
    <source>
        <dbReference type="EMBL" id="JAD35245.1"/>
    </source>
</evidence>
<protein>
    <submittedName>
        <fullName evidence="2">Uncharacterized protein</fullName>
    </submittedName>
</protein>
<sequence>MPSASLIQSKGPRWNISNTFSWKSSPMQPGKSGSNAMQKSSEQLTPPFSLGRSALYIL</sequence>
<reference evidence="2" key="2">
    <citation type="journal article" date="2015" name="Data Brief">
        <title>Shoot transcriptome of the giant reed, Arundo donax.</title>
        <authorList>
            <person name="Barrero R.A."/>
            <person name="Guerrero F.D."/>
            <person name="Moolhuijzen P."/>
            <person name="Goolsby J.A."/>
            <person name="Tidwell J."/>
            <person name="Bellgard S.E."/>
            <person name="Bellgard M.I."/>
        </authorList>
    </citation>
    <scope>NUCLEOTIDE SEQUENCE</scope>
    <source>
        <tissue evidence="2">Shoot tissue taken approximately 20 cm above the soil surface</tissue>
    </source>
</reference>
<reference evidence="2" key="1">
    <citation type="submission" date="2014-09" db="EMBL/GenBank/DDBJ databases">
        <authorList>
            <person name="Magalhaes I.L.F."/>
            <person name="Oliveira U."/>
            <person name="Santos F.R."/>
            <person name="Vidigal T.H.D.A."/>
            <person name="Brescovit A.D."/>
            <person name="Santos A.J."/>
        </authorList>
    </citation>
    <scope>NUCLEOTIDE SEQUENCE</scope>
    <source>
        <tissue evidence="2">Shoot tissue taken approximately 20 cm above the soil surface</tissue>
    </source>
</reference>
<feature type="region of interest" description="Disordered" evidence="1">
    <location>
        <begin position="17"/>
        <end position="47"/>
    </location>
</feature>
<name>A0A0A8ZET1_ARUDO</name>
<evidence type="ECO:0000256" key="1">
    <source>
        <dbReference type="SAM" id="MobiDB-lite"/>
    </source>
</evidence>
<proteinExistence type="predicted"/>
<dbReference type="AlphaFoldDB" id="A0A0A8ZET1"/>
<organism evidence="2">
    <name type="scientific">Arundo donax</name>
    <name type="common">Giant reed</name>
    <name type="synonym">Donax arundinaceus</name>
    <dbReference type="NCBI Taxonomy" id="35708"/>
    <lineage>
        <taxon>Eukaryota</taxon>
        <taxon>Viridiplantae</taxon>
        <taxon>Streptophyta</taxon>
        <taxon>Embryophyta</taxon>
        <taxon>Tracheophyta</taxon>
        <taxon>Spermatophyta</taxon>
        <taxon>Magnoliopsida</taxon>
        <taxon>Liliopsida</taxon>
        <taxon>Poales</taxon>
        <taxon>Poaceae</taxon>
        <taxon>PACMAD clade</taxon>
        <taxon>Arundinoideae</taxon>
        <taxon>Arundineae</taxon>
        <taxon>Arundo</taxon>
    </lineage>
</organism>
<dbReference type="EMBL" id="GBRH01262650">
    <property type="protein sequence ID" value="JAD35245.1"/>
    <property type="molecule type" value="Transcribed_RNA"/>
</dbReference>
<accession>A0A0A8ZET1</accession>
<feature type="compositionally biased region" description="Polar residues" evidence="1">
    <location>
        <begin position="17"/>
        <end position="46"/>
    </location>
</feature>